<dbReference type="Proteomes" id="UP000199656">
    <property type="component" value="Unassembled WGS sequence"/>
</dbReference>
<sequence length="259" mass="29568">MPVDILTHLIYNHSAATVKRCLPLAALQAAVECYCWYTAKGVNKLLAALDGAPCAVFLLSDEPVRLSGSQYADIQYGFICRGIWENTYLELLKTTATFLVIKFEADAVDFFEDLDTGIKPLPGAWRQLRVQLMEERRMNRRVALLDDFLSRRRKPAATGNHLLKRAVSLIKSRKGDITVEELGALLNVNYKWLERNFRSYLSVTPKWYINNIKILYAYTIMGKEEKLTGVAMEAGYYDQPHFIRAYRKFTGTIPSSLKN</sequence>
<evidence type="ECO:0000313" key="6">
    <source>
        <dbReference type="Proteomes" id="UP000199656"/>
    </source>
</evidence>
<dbReference type="PANTHER" id="PTHR46796:SF13">
    <property type="entry name" value="HTH-TYPE TRANSCRIPTIONAL ACTIVATOR RHAS"/>
    <property type="match status" value="1"/>
</dbReference>
<accession>A0A1H4G8K7</accession>
<dbReference type="PROSITE" id="PS01124">
    <property type="entry name" value="HTH_ARAC_FAMILY_2"/>
    <property type="match status" value="1"/>
</dbReference>
<keyword evidence="2 5" id="KW-0238">DNA-binding</keyword>
<evidence type="ECO:0000313" key="5">
    <source>
        <dbReference type="EMBL" id="SEB05218.1"/>
    </source>
</evidence>
<protein>
    <submittedName>
        <fullName evidence="5">AraC-type DNA-binding protein</fullName>
    </submittedName>
</protein>
<dbReference type="EMBL" id="FNRL01000033">
    <property type="protein sequence ID" value="SEB05218.1"/>
    <property type="molecule type" value="Genomic_DNA"/>
</dbReference>
<gene>
    <name evidence="5" type="ORF">SAMN05660909_04994</name>
</gene>
<evidence type="ECO:0000259" key="4">
    <source>
        <dbReference type="PROSITE" id="PS01124"/>
    </source>
</evidence>
<proteinExistence type="predicted"/>
<dbReference type="STRING" id="408074.SAMN05660909_04994"/>
<keyword evidence="3" id="KW-0804">Transcription</keyword>
<dbReference type="GO" id="GO:0043565">
    <property type="term" value="F:sequence-specific DNA binding"/>
    <property type="evidence" value="ECO:0007669"/>
    <property type="project" value="InterPro"/>
</dbReference>
<evidence type="ECO:0000256" key="1">
    <source>
        <dbReference type="ARBA" id="ARBA00023015"/>
    </source>
</evidence>
<evidence type="ECO:0000256" key="2">
    <source>
        <dbReference type="ARBA" id="ARBA00023125"/>
    </source>
</evidence>
<dbReference type="InterPro" id="IPR018060">
    <property type="entry name" value="HTH_AraC"/>
</dbReference>
<dbReference type="GO" id="GO:0003700">
    <property type="term" value="F:DNA-binding transcription factor activity"/>
    <property type="evidence" value="ECO:0007669"/>
    <property type="project" value="InterPro"/>
</dbReference>
<organism evidence="5 6">
    <name type="scientific">Chitinophaga terrae</name>
    <name type="common">ex Kim and Jung 2007</name>
    <dbReference type="NCBI Taxonomy" id="408074"/>
    <lineage>
        <taxon>Bacteria</taxon>
        <taxon>Pseudomonadati</taxon>
        <taxon>Bacteroidota</taxon>
        <taxon>Chitinophagia</taxon>
        <taxon>Chitinophagales</taxon>
        <taxon>Chitinophagaceae</taxon>
        <taxon>Chitinophaga</taxon>
    </lineage>
</organism>
<dbReference type="SUPFAM" id="SSF46689">
    <property type="entry name" value="Homeodomain-like"/>
    <property type="match status" value="1"/>
</dbReference>
<name>A0A1H4G8K7_9BACT</name>
<feature type="domain" description="HTH araC/xylS-type" evidence="4">
    <location>
        <begin position="164"/>
        <end position="259"/>
    </location>
</feature>
<keyword evidence="1" id="KW-0805">Transcription regulation</keyword>
<dbReference type="PANTHER" id="PTHR46796">
    <property type="entry name" value="HTH-TYPE TRANSCRIPTIONAL ACTIVATOR RHAS-RELATED"/>
    <property type="match status" value="1"/>
</dbReference>
<dbReference type="Pfam" id="PF12833">
    <property type="entry name" value="HTH_18"/>
    <property type="match status" value="1"/>
</dbReference>
<dbReference type="AlphaFoldDB" id="A0A1H4G8K7"/>
<evidence type="ECO:0000256" key="3">
    <source>
        <dbReference type="ARBA" id="ARBA00023163"/>
    </source>
</evidence>
<dbReference type="RefSeq" id="WP_089765244.1">
    <property type="nucleotide sequence ID" value="NZ_BKAT01000054.1"/>
</dbReference>
<reference evidence="6" key="1">
    <citation type="submission" date="2016-10" db="EMBL/GenBank/DDBJ databases">
        <authorList>
            <person name="Varghese N."/>
            <person name="Submissions S."/>
        </authorList>
    </citation>
    <scope>NUCLEOTIDE SEQUENCE [LARGE SCALE GENOMIC DNA]</scope>
    <source>
        <strain evidence="6">DSM 23920</strain>
    </source>
</reference>
<dbReference type="SMART" id="SM00342">
    <property type="entry name" value="HTH_ARAC"/>
    <property type="match status" value="1"/>
</dbReference>
<dbReference type="Gene3D" id="1.10.10.60">
    <property type="entry name" value="Homeodomain-like"/>
    <property type="match status" value="1"/>
</dbReference>
<dbReference type="OrthoDB" id="655946at2"/>
<keyword evidence="6" id="KW-1185">Reference proteome</keyword>
<dbReference type="InterPro" id="IPR009057">
    <property type="entry name" value="Homeodomain-like_sf"/>
</dbReference>
<dbReference type="InterPro" id="IPR050204">
    <property type="entry name" value="AraC_XylS_family_regulators"/>
</dbReference>